<evidence type="ECO:0000259" key="7">
    <source>
        <dbReference type="PROSITE" id="PS50048"/>
    </source>
</evidence>
<proteinExistence type="predicted"/>
<evidence type="ECO:0000256" key="4">
    <source>
        <dbReference type="ARBA" id="ARBA00023163"/>
    </source>
</evidence>
<dbReference type="InParanoid" id="A0A067M1W9"/>
<dbReference type="Pfam" id="PF00172">
    <property type="entry name" value="Zn_clus"/>
    <property type="match status" value="1"/>
</dbReference>
<keyword evidence="2" id="KW-0479">Metal-binding</keyword>
<feature type="domain" description="Zn(2)-C6 fungal-type" evidence="7">
    <location>
        <begin position="99"/>
        <end position="130"/>
    </location>
</feature>
<evidence type="ECO:0000313" key="9">
    <source>
        <dbReference type="Proteomes" id="UP000027195"/>
    </source>
</evidence>
<evidence type="ECO:0000256" key="2">
    <source>
        <dbReference type="ARBA" id="ARBA00022723"/>
    </source>
</evidence>
<dbReference type="EMBL" id="KL198229">
    <property type="protein sequence ID" value="KDQ05596.1"/>
    <property type="molecule type" value="Genomic_DNA"/>
</dbReference>
<keyword evidence="4" id="KW-0804">Transcription</keyword>
<feature type="compositionally biased region" description="Pro residues" evidence="6">
    <location>
        <begin position="57"/>
        <end position="70"/>
    </location>
</feature>
<keyword evidence="3" id="KW-0805">Transcription regulation</keyword>
<evidence type="ECO:0000256" key="5">
    <source>
        <dbReference type="ARBA" id="ARBA00023242"/>
    </source>
</evidence>
<feature type="region of interest" description="Disordered" evidence="6">
    <location>
        <begin position="1"/>
        <end position="20"/>
    </location>
</feature>
<dbReference type="PANTHER" id="PTHR47338">
    <property type="entry name" value="ZN(II)2CYS6 TRANSCRIPTION FACTOR (EUROFUNG)-RELATED"/>
    <property type="match status" value="1"/>
</dbReference>
<gene>
    <name evidence="8" type="ORF">BOTBODRAFT_182399</name>
</gene>
<dbReference type="GO" id="GO:0008270">
    <property type="term" value="F:zinc ion binding"/>
    <property type="evidence" value="ECO:0007669"/>
    <property type="project" value="InterPro"/>
</dbReference>
<keyword evidence="5" id="KW-0539">Nucleus</keyword>
<dbReference type="SMART" id="SM00066">
    <property type="entry name" value="GAL4"/>
    <property type="match status" value="1"/>
</dbReference>
<dbReference type="HOGENOM" id="CLU_1334666_0_0_1"/>
<dbReference type="SUPFAM" id="SSF57701">
    <property type="entry name" value="Zn2/Cys6 DNA-binding domain"/>
    <property type="match status" value="1"/>
</dbReference>
<reference evidence="9" key="1">
    <citation type="journal article" date="2014" name="Proc. Natl. Acad. Sci. U.S.A.">
        <title>Extensive sampling of basidiomycete genomes demonstrates inadequacy of the white-rot/brown-rot paradigm for wood decay fungi.</title>
        <authorList>
            <person name="Riley R."/>
            <person name="Salamov A.A."/>
            <person name="Brown D.W."/>
            <person name="Nagy L.G."/>
            <person name="Floudas D."/>
            <person name="Held B.W."/>
            <person name="Levasseur A."/>
            <person name="Lombard V."/>
            <person name="Morin E."/>
            <person name="Otillar R."/>
            <person name="Lindquist E.A."/>
            <person name="Sun H."/>
            <person name="LaButti K.M."/>
            <person name="Schmutz J."/>
            <person name="Jabbour D."/>
            <person name="Luo H."/>
            <person name="Baker S.E."/>
            <person name="Pisabarro A.G."/>
            <person name="Walton J.D."/>
            <person name="Blanchette R.A."/>
            <person name="Henrissat B."/>
            <person name="Martin F."/>
            <person name="Cullen D."/>
            <person name="Hibbett D.S."/>
            <person name="Grigoriev I.V."/>
        </authorList>
    </citation>
    <scope>NUCLEOTIDE SEQUENCE [LARGE SCALE GENOMIC DNA]</scope>
    <source>
        <strain evidence="9">FD-172 SS1</strain>
    </source>
</reference>
<comment type="subcellular location">
    <subcellularLocation>
        <location evidence="1">Nucleus</location>
    </subcellularLocation>
</comment>
<dbReference type="OrthoDB" id="21449at2759"/>
<evidence type="ECO:0000256" key="3">
    <source>
        <dbReference type="ARBA" id="ARBA00023015"/>
    </source>
</evidence>
<evidence type="ECO:0000313" key="8">
    <source>
        <dbReference type="EMBL" id="KDQ05596.1"/>
    </source>
</evidence>
<dbReference type="CDD" id="cd00067">
    <property type="entry name" value="GAL4"/>
    <property type="match status" value="1"/>
</dbReference>
<dbReference type="Gene3D" id="4.10.240.10">
    <property type="entry name" value="Zn(2)-C6 fungal-type DNA-binding domain"/>
    <property type="match status" value="1"/>
</dbReference>
<dbReference type="PROSITE" id="PS00463">
    <property type="entry name" value="ZN2_CY6_FUNGAL_1"/>
    <property type="match status" value="1"/>
</dbReference>
<dbReference type="InterPro" id="IPR036864">
    <property type="entry name" value="Zn2-C6_fun-type_DNA-bd_sf"/>
</dbReference>
<dbReference type="InterPro" id="IPR001138">
    <property type="entry name" value="Zn2Cys6_DnaBD"/>
</dbReference>
<sequence length="206" mass="22499">MIDALLGHVGHAPDSARLNDRHLGSSASKVICFRAALDIIPPNTVTGTRPGTAHLPTLPPPPRVPPPAHSPPDLNMQSTTPANGEPTRPKQKRIRKGAACNECRTKRCRCDGIRPTCGTCVRNNEPECTYNAMELRPRTVILQQRVDDLEAQLRLANEISNKIEIIRTHLPSAADLPMRARSSGASMSPLAPENYLDTAQLLQMQL</sequence>
<dbReference type="PANTHER" id="PTHR47338:SF5">
    <property type="entry name" value="ZN(II)2CYS6 TRANSCRIPTION FACTOR (EUROFUNG)"/>
    <property type="match status" value="1"/>
</dbReference>
<dbReference type="Proteomes" id="UP000027195">
    <property type="component" value="Unassembled WGS sequence"/>
</dbReference>
<accession>A0A067M1W9</accession>
<feature type="non-terminal residue" evidence="8">
    <location>
        <position position="206"/>
    </location>
</feature>
<dbReference type="InterPro" id="IPR050815">
    <property type="entry name" value="TF_fung"/>
</dbReference>
<keyword evidence="9" id="KW-1185">Reference proteome</keyword>
<name>A0A067M1W9_BOTB1</name>
<dbReference type="AlphaFoldDB" id="A0A067M1W9"/>
<dbReference type="GO" id="GO:0000981">
    <property type="term" value="F:DNA-binding transcription factor activity, RNA polymerase II-specific"/>
    <property type="evidence" value="ECO:0007669"/>
    <property type="project" value="InterPro"/>
</dbReference>
<feature type="region of interest" description="Disordered" evidence="6">
    <location>
        <begin position="43"/>
        <end position="96"/>
    </location>
</feature>
<evidence type="ECO:0000256" key="6">
    <source>
        <dbReference type="SAM" id="MobiDB-lite"/>
    </source>
</evidence>
<dbReference type="PROSITE" id="PS50048">
    <property type="entry name" value="ZN2_CY6_FUNGAL_2"/>
    <property type="match status" value="1"/>
</dbReference>
<dbReference type="GO" id="GO:0005634">
    <property type="term" value="C:nucleus"/>
    <property type="evidence" value="ECO:0007669"/>
    <property type="project" value="UniProtKB-SubCell"/>
</dbReference>
<evidence type="ECO:0000256" key="1">
    <source>
        <dbReference type="ARBA" id="ARBA00004123"/>
    </source>
</evidence>
<protein>
    <recommendedName>
        <fullName evidence="7">Zn(2)-C6 fungal-type domain-containing protein</fullName>
    </recommendedName>
</protein>
<organism evidence="8 9">
    <name type="scientific">Botryobasidium botryosum (strain FD-172 SS1)</name>
    <dbReference type="NCBI Taxonomy" id="930990"/>
    <lineage>
        <taxon>Eukaryota</taxon>
        <taxon>Fungi</taxon>
        <taxon>Dikarya</taxon>
        <taxon>Basidiomycota</taxon>
        <taxon>Agaricomycotina</taxon>
        <taxon>Agaricomycetes</taxon>
        <taxon>Cantharellales</taxon>
        <taxon>Botryobasidiaceae</taxon>
        <taxon>Botryobasidium</taxon>
    </lineage>
</organism>